<dbReference type="SMART" id="SM00304">
    <property type="entry name" value="HAMP"/>
    <property type="match status" value="1"/>
</dbReference>
<keyword evidence="4" id="KW-0812">Transmembrane</keyword>
<dbReference type="FunFam" id="3.20.20.450:FF:000001">
    <property type="entry name" value="Cyclic di-GMP phosphodiesterase yahA"/>
    <property type="match status" value="1"/>
</dbReference>
<evidence type="ECO:0000259" key="7">
    <source>
        <dbReference type="PROSITE" id="PS50887"/>
    </source>
</evidence>
<dbReference type="InterPro" id="IPR035919">
    <property type="entry name" value="EAL_sf"/>
</dbReference>
<dbReference type="CDD" id="cd01948">
    <property type="entry name" value="EAL"/>
    <property type="match status" value="1"/>
</dbReference>
<dbReference type="SUPFAM" id="SSF55073">
    <property type="entry name" value="Nucleotide cyclase"/>
    <property type="match status" value="1"/>
</dbReference>
<dbReference type="GO" id="GO:0007165">
    <property type="term" value="P:signal transduction"/>
    <property type="evidence" value="ECO:0007669"/>
    <property type="project" value="InterPro"/>
</dbReference>
<dbReference type="PROSITE" id="PS50885">
    <property type="entry name" value="HAMP"/>
    <property type="match status" value="1"/>
</dbReference>
<dbReference type="Gene3D" id="6.10.340.10">
    <property type="match status" value="1"/>
</dbReference>
<protein>
    <recommendedName>
        <fullName evidence="10">GGDEF domain-containing protein</fullName>
    </recommendedName>
</protein>
<evidence type="ECO:0000256" key="1">
    <source>
        <dbReference type="ARBA" id="ARBA00004236"/>
    </source>
</evidence>
<dbReference type="PROSITE" id="PS50887">
    <property type="entry name" value="GGDEF"/>
    <property type="match status" value="1"/>
</dbReference>
<dbReference type="Gene3D" id="3.20.20.450">
    <property type="entry name" value="EAL domain"/>
    <property type="match status" value="1"/>
</dbReference>
<dbReference type="InterPro" id="IPR001633">
    <property type="entry name" value="EAL_dom"/>
</dbReference>
<proteinExistence type="predicted"/>
<dbReference type="Proteomes" id="UP000190188">
    <property type="component" value="Unassembled WGS sequence"/>
</dbReference>
<dbReference type="Pfam" id="PF00672">
    <property type="entry name" value="HAMP"/>
    <property type="match status" value="1"/>
</dbReference>
<evidence type="ECO:0000313" key="9">
    <source>
        <dbReference type="Proteomes" id="UP000190188"/>
    </source>
</evidence>
<dbReference type="GO" id="GO:0005886">
    <property type="term" value="C:plasma membrane"/>
    <property type="evidence" value="ECO:0007669"/>
    <property type="project" value="UniProtKB-SubCell"/>
</dbReference>
<dbReference type="Pfam" id="PF00563">
    <property type="entry name" value="EAL"/>
    <property type="match status" value="1"/>
</dbReference>
<dbReference type="SUPFAM" id="SSF158472">
    <property type="entry name" value="HAMP domain-like"/>
    <property type="match status" value="1"/>
</dbReference>
<dbReference type="Pfam" id="PF00990">
    <property type="entry name" value="GGDEF"/>
    <property type="match status" value="1"/>
</dbReference>
<dbReference type="NCBIfam" id="TIGR00254">
    <property type="entry name" value="GGDEF"/>
    <property type="match status" value="1"/>
</dbReference>
<comment type="subcellular location">
    <subcellularLocation>
        <location evidence="1">Cell membrane</location>
    </subcellularLocation>
</comment>
<dbReference type="Gene3D" id="3.30.70.270">
    <property type="match status" value="1"/>
</dbReference>
<comment type="caution">
    <text evidence="8">The sequence shown here is derived from an EMBL/GenBank/DDBJ whole genome shotgun (WGS) entry which is preliminary data.</text>
</comment>
<dbReference type="SMART" id="SM00052">
    <property type="entry name" value="EAL"/>
    <property type="match status" value="1"/>
</dbReference>
<gene>
    <name evidence="8" type="ORF">BVG16_10645</name>
</gene>
<dbReference type="InterPro" id="IPR003660">
    <property type="entry name" value="HAMP_dom"/>
</dbReference>
<dbReference type="STRING" id="1324314.BVG16_10645"/>
<dbReference type="InterPro" id="IPR043128">
    <property type="entry name" value="Rev_trsase/Diguanyl_cyclase"/>
</dbReference>
<feature type="domain" description="EAL" evidence="5">
    <location>
        <begin position="445"/>
        <end position="699"/>
    </location>
</feature>
<dbReference type="RefSeq" id="WP_078498550.1">
    <property type="nucleotide sequence ID" value="NZ_MSZX01000004.1"/>
</dbReference>
<evidence type="ECO:0000256" key="3">
    <source>
        <dbReference type="ARBA" id="ARBA00023136"/>
    </source>
</evidence>
<evidence type="ECO:0008006" key="10">
    <source>
        <dbReference type="Google" id="ProtNLM"/>
    </source>
</evidence>
<dbReference type="SMART" id="SM00267">
    <property type="entry name" value="GGDEF"/>
    <property type="match status" value="1"/>
</dbReference>
<feature type="transmembrane region" description="Helical" evidence="4">
    <location>
        <begin position="185"/>
        <end position="204"/>
    </location>
</feature>
<dbReference type="AlphaFoldDB" id="A0A1T2XET0"/>
<dbReference type="CDD" id="cd01949">
    <property type="entry name" value="GGDEF"/>
    <property type="match status" value="1"/>
</dbReference>
<accession>A0A1T2XET0</accession>
<name>A0A1T2XET0_9BACL</name>
<dbReference type="Pfam" id="PF12729">
    <property type="entry name" value="4HB_MCP_1"/>
    <property type="match status" value="1"/>
</dbReference>
<dbReference type="InterPro" id="IPR029787">
    <property type="entry name" value="Nucleotide_cyclase"/>
</dbReference>
<feature type="domain" description="GGDEF" evidence="7">
    <location>
        <begin position="304"/>
        <end position="437"/>
    </location>
</feature>
<keyword evidence="4" id="KW-1133">Transmembrane helix</keyword>
<feature type="domain" description="HAMP" evidence="6">
    <location>
        <begin position="209"/>
        <end position="261"/>
    </location>
</feature>
<evidence type="ECO:0000256" key="2">
    <source>
        <dbReference type="ARBA" id="ARBA00022475"/>
    </source>
</evidence>
<dbReference type="FunFam" id="3.30.70.270:FF:000001">
    <property type="entry name" value="Diguanylate cyclase domain protein"/>
    <property type="match status" value="1"/>
</dbReference>
<dbReference type="OrthoDB" id="9759607at2"/>
<dbReference type="PANTHER" id="PTHR44757:SF2">
    <property type="entry name" value="BIOFILM ARCHITECTURE MAINTENANCE PROTEIN MBAA"/>
    <property type="match status" value="1"/>
</dbReference>
<dbReference type="EMBL" id="MSZX01000004">
    <property type="protein sequence ID" value="OPA78338.1"/>
    <property type="molecule type" value="Genomic_DNA"/>
</dbReference>
<evidence type="ECO:0000313" key="8">
    <source>
        <dbReference type="EMBL" id="OPA78338.1"/>
    </source>
</evidence>
<organism evidence="8 9">
    <name type="scientific">Paenibacillus selenitireducens</name>
    <dbReference type="NCBI Taxonomy" id="1324314"/>
    <lineage>
        <taxon>Bacteria</taxon>
        <taxon>Bacillati</taxon>
        <taxon>Bacillota</taxon>
        <taxon>Bacilli</taxon>
        <taxon>Bacillales</taxon>
        <taxon>Paenibacillaceae</taxon>
        <taxon>Paenibacillus</taxon>
    </lineage>
</organism>
<dbReference type="PANTHER" id="PTHR44757">
    <property type="entry name" value="DIGUANYLATE CYCLASE DGCP"/>
    <property type="match status" value="1"/>
</dbReference>
<dbReference type="InterPro" id="IPR000160">
    <property type="entry name" value="GGDEF_dom"/>
</dbReference>
<dbReference type="CDD" id="cd06225">
    <property type="entry name" value="HAMP"/>
    <property type="match status" value="1"/>
</dbReference>
<dbReference type="PROSITE" id="PS50883">
    <property type="entry name" value="EAL"/>
    <property type="match status" value="1"/>
</dbReference>
<keyword evidence="3 4" id="KW-0472">Membrane</keyword>
<keyword evidence="9" id="KW-1185">Reference proteome</keyword>
<reference evidence="8 9" key="1">
    <citation type="submission" date="2017-01" db="EMBL/GenBank/DDBJ databases">
        <title>Genome analysis of Paenibacillus selenitrireducens ES3-24.</title>
        <authorList>
            <person name="Xu D."/>
            <person name="Yao R."/>
            <person name="Zheng S."/>
        </authorList>
    </citation>
    <scope>NUCLEOTIDE SEQUENCE [LARGE SCALE GENOMIC DNA]</scope>
    <source>
        <strain evidence="8 9">ES3-24</strain>
    </source>
</reference>
<sequence length="721" mass="82855">MKNWSVRKRLCICFSTAATMIAIVGLLGILSCYRLQVLAEYSHRSQLQTQDFQEIRMQLRQVNANTLEMILSTDVRHRNALETDSQQRIERIHAIIQKFDYIDFNPEMMEEFTDCNLKLEEYLQKRDVVVAKGNNTLSYQVYEFFLSDIQPLVYQLFDKQDHLGYRLDQITYGTFEANSKSAGTLFVLLSFVLLVTLVSFVYLGRWTYRSIMLSLREVIRGAEQISQGHFNIQLEVQGDHEFQLIGDQFNWMARQIEQIVNGIQEEAEEQIQYLVFHDELTGLPNRRSFNKECHALIEQADSNFQFAVMFMDVDRFKSVNDSLGHAVGDRLLRMISDRLKSCLPEDHFIARWGGDEFTLLLSSKNSQERYEITANKIVNSMKDPLTIDTFDLHVSVSIGIAIYPEDGGDMDTLLRNADQAMYQAKETGKNKYQLYQSNYDQLTRRLKLENDLQCALERKEFYLVYQPQVDISTGRIVGAEALIRWNHSTMGIIPPDEFIPIAEDIGCITAIGEWVMREACTQNVCWIDLGLTPICVSVNLSARQLQQERFVETVCDILAETNLDPNFLRLEITESMMMQNTAASIRTLHKLRGLGVSLAIDDFGKGYSSLSYLKDFPVNVLKIDRSFIQGMTQNDYDKAIVSSIITLAHNLKIKVVAEGAEMIEEVVCLLHYGCDEVQGYSFSKPMLAEDLGELLRIDDPYKAQLEPWTYEPRSVLLVDNK</sequence>
<dbReference type="InterPro" id="IPR052155">
    <property type="entry name" value="Biofilm_reg_signaling"/>
</dbReference>
<dbReference type="InterPro" id="IPR024478">
    <property type="entry name" value="HlyB_4HB_MCP"/>
</dbReference>
<keyword evidence="2" id="KW-1003">Cell membrane</keyword>
<feature type="transmembrane region" description="Helical" evidence="4">
    <location>
        <begin position="12"/>
        <end position="30"/>
    </location>
</feature>
<evidence type="ECO:0000256" key="4">
    <source>
        <dbReference type="SAM" id="Phobius"/>
    </source>
</evidence>
<evidence type="ECO:0000259" key="5">
    <source>
        <dbReference type="PROSITE" id="PS50883"/>
    </source>
</evidence>
<dbReference type="SUPFAM" id="SSF141868">
    <property type="entry name" value="EAL domain-like"/>
    <property type="match status" value="1"/>
</dbReference>
<evidence type="ECO:0000259" key="6">
    <source>
        <dbReference type="PROSITE" id="PS50885"/>
    </source>
</evidence>
<dbReference type="PROSITE" id="PS51257">
    <property type="entry name" value="PROKAR_LIPOPROTEIN"/>
    <property type="match status" value="1"/>
</dbReference>